<feature type="transmembrane region" description="Helical" evidence="8">
    <location>
        <begin position="472"/>
        <end position="499"/>
    </location>
</feature>
<dbReference type="PANTHER" id="PTHR46378:SF1">
    <property type="entry name" value="STEROL REGULATORY ELEMENT-BINDING PROTEIN CLEAVAGE-ACTIVATING PROTEIN"/>
    <property type="match status" value="1"/>
</dbReference>
<feature type="transmembrane region" description="Helical" evidence="8">
    <location>
        <begin position="403"/>
        <end position="427"/>
    </location>
</feature>
<organism evidence="10 11">
    <name type="scientific">Malassezia japonica</name>
    <dbReference type="NCBI Taxonomy" id="223818"/>
    <lineage>
        <taxon>Eukaryota</taxon>
        <taxon>Fungi</taxon>
        <taxon>Dikarya</taxon>
        <taxon>Basidiomycota</taxon>
        <taxon>Ustilaginomycotina</taxon>
        <taxon>Malasseziomycetes</taxon>
        <taxon>Malasseziales</taxon>
        <taxon>Malasseziaceae</taxon>
        <taxon>Malassezia</taxon>
    </lineage>
</organism>
<reference evidence="10" key="1">
    <citation type="submission" date="2023-03" db="EMBL/GenBank/DDBJ databases">
        <title>Mating type loci evolution in Malassezia.</title>
        <authorList>
            <person name="Coelho M.A."/>
        </authorList>
    </citation>
    <scope>NUCLEOTIDE SEQUENCE</scope>
    <source>
        <strain evidence="10">CBS 9431</strain>
    </source>
</reference>
<evidence type="ECO:0000313" key="10">
    <source>
        <dbReference type="EMBL" id="WFD37892.1"/>
    </source>
</evidence>
<dbReference type="SUPFAM" id="SSF82866">
    <property type="entry name" value="Multidrug efflux transporter AcrB transmembrane domain"/>
    <property type="match status" value="1"/>
</dbReference>
<evidence type="ECO:0000256" key="8">
    <source>
        <dbReference type="SAM" id="Phobius"/>
    </source>
</evidence>
<dbReference type="GO" id="GO:0032936">
    <property type="term" value="C:SREBP-SCAP complex"/>
    <property type="evidence" value="ECO:0007669"/>
    <property type="project" value="TreeGrafter"/>
</dbReference>
<dbReference type="AlphaFoldDB" id="A0AAF0EZY7"/>
<dbReference type="InterPro" id="IPR000731">
    <property type="entry name" value="SSD"/>
</dbReference>
<keyword evidence="3" id="KW-0853">WD repeat</keyword>
<evidence type="ECO:0000256" key="6">
    <source>
        <dbReference type="ARBA" id="ARBA00023034"/>
    </source>
</evidence>
<keyword evidence="11" id="KW-1185">Reference proteome</keyword>
<dbReference type="GO" id="GO:0045540">
    <property type="term" value="P:regulation of cholesterol biosynthetic process"/>
    <property type="evidence" value="ECO:0007669"/>
    <property type="project" value="TreeGrafter"/>
</dbReference>
<evidence type="ECO:0000256" key="7">
    <source>
        <dbReference type="ARBA" id="ARBA00023136"/>
    </source>
</evidence>
<keyword evidence="8" id="KW-0812">Transmembrane</keyword>
<dbReference type="Pfam" id="PF12349">
    <property type="entry name" value="Sterol-sensing"/>
    <property type="match status" value="1"/>
</dbReference>
<evidence type="ECO:0000256" key="5">
    <source>
        <dbReference type="ARBA" id="ARBA00022824"/>
    </source>
</evidence>
<dbReference type="GO" id="GO:0032933">
    <property type="term" value="P:SREBP signaling pathway"/>
    <property type="evidence" value="ECO:0007669"/>
    <property type="project" value="InterPro"/>
</dbReference>
<dbReference type="EMBL" id="CP119958">
    <property type="protein sequence ID" value="WFD37892.1"/>
    <property type="molecule type" value="Genomic_DNA"/>
</dbReference>
<evidence type="ECO:0000256" key="1">
    <source>
        <dbReference type="ARBA" id="ARBA00004240"/>
    </source>
</evidence>
<feature type="transmembrane region" description="Helical" evidence="8">
    <location>
        <begin position="42"/>
        <end position="62"/>
    </location>
</feature>
<keyword evidence="6" id="KW-0333">Golgi apparatus</keyword>
<dbReference type="GO" id="GO:0032934">
    <property type="term" value="F:sterol binding"/>
    <property type="evidence" value="ECO:0007669"/>
    <property type="project" value="InterPro"/>
</dbReference>
<dbReference type="GO" id="GO:0005789">
    <property type="term" value="C:endoplasmic reticulum membrane"/>
    <property type="evidence" value="ECO:0007669"/>
    <property type="project" value="InterPro"/>
</dbReference>
<feature type="transmembrane region" description="Helical" evidence="8">
    <location>
        <begin position="373"/>
        <end position="397"/>
    </location>
</feature>
<dbReference type="PROSITE" id="PS50156">
    <property type="entry name" value="SSD"/>
    <property type="match status" value="1"/>
</dbReference>
<feature type="transmembrane region" description="Helical" evidence="8">
    <location>
        <begin position="669"/>
        <end position="693"/>
    </location>
</feature>
<evidence type="ECO:0000256" key="4">
    <source>
        <dbReference type="ARBA" id="ARBA00022737"/>
    </source>
</evidence>
<proteinExistence type="predicted"/>
<feature type="transmembrane region" description="Helical" evidence="8">
    <location>
        <begin position="341"/>
        <end position="361"/>
    </location>
</feature>
<dbReference type="PANTHER" id="PTHR46378">
    <property type="entry name" value="STEROL REGULATORY ELEMENT-BINDING PROTEIN CLEAVAGE-ACTIVATING PROTEIN"/>
    <property type="match status" value="1"/>
</dbReference>
<keyword evidence="5" id="KW-0256">Endoplasmic reticulum</keyword>
<dbReference type="InterPro" id="IPR053958">
    <property type="entry name" value="HMGCR/SNAP/NPC1-like_SSD"/>
</dbReference>
<evidence type="ECO:0000256" key="2">
    <source>
        <dbReference type="ARBA" id="ARBA00004394"/>
    </source>
</evidence>
<dbReference type="RefSeq" id="XP_060120789.1">
    <property type="nucleotide sequence ID" value="XM_060264806.1"/>
</dbReference>
<evidence type="ECO:0000256" key="3">
    <source>
        <dbReference type="ARBA" id="ARBA00022574"/>
    </source>
</evidence>
<comment type="subcellular location">
    <subcellularLocation>
        <location evidence="1">Endoplasmic reticulum</location>
    </subcellularLocation>
    <subcellularLocation>
        <location evidence="2">Golgi apparatus membrane</location>
    </subcellularLocation>
</comment>
<dbReference type="GeneID" id="85224488"/>
<feature type="domain" description="SSD" evidence="9">
    <location>
        <begin position="342"/>
        <end position="501"/>
    </location>
</feature>
<protein>
    <recommendedName>
        <fullName evidence="9">SSD domain-containing protein</fullName>
    </recommendedName>
</protein>
<accession>A0AAF0EZY7</accession>
<keyword evidence="7 8" id="KW-0472">Membrane</keyword>
<keyword evidence="8" id="KW-1133">Transmembrane helix</keyword>
<gene>
    <name evidence="10" type="ORF">MJAP1_000839</name>
</gene>
<name>A0AAF0EZY7_9BASI</name>
<evidence type="ECO:0000313" key="11">
    <source>
        <dbReference type="Proteomes" id="UP001217754"/>
    </source>
</evidence>
<evidence type="ECO:0000259" key="9">
    <source>
        <dbReference type="PROSITE" id="PS50156"/>
    </source>
</evidence>
<sequence>MAPAWRRWADAAERIEQRVRASLTRRFAHHGRWISRHQTRTLLLCNLVIASLFYPAVVMYLLTTSESAALGPSSHTCVERHRVLAEQPAACVGGALAPTNIWDVALVSLSDILGGGRVQRSDTSYAVHDLRLLWDETPSLEVVPYPEDRADAPTVHMAQVLVTAKAVQQGGGSPYGMLEPHALLAAQRMQDALERRLALSEISCVESDGQCLVLSPLDYWHRSAEAVHADWHPAKSYSGSPVRAVVTPPVAPLVANSTMPLLYSTTLASRWPYLPLFSRAEYLVLTFFLHDSPDIWTHWRAIVEATAAETDQATLSVPTHVGPGETFLRFKPQSLTARPTLNISVVAGGYMILLSFIFRGLVQMRRLHSRFGIAFTGSVQLVLDLIMSLSVCALLGIRLTAVPWSILPFIIVVVGSESMLFMIRTITNTPVSLTMHARIAYGLSQVAGPITLTALSDIVLLILLASTIRVPAVLQFCLFTICTLVVDYFMQMTFFLTVLSIDMQRLELAEVLLQGASAASAPQTQMVDAQPPHEPYRPRSAVGLLMSGGRALWRTRSVRSLRFSIVATVVLTTVFYFAADGTARAYLASLLFAPFGMTADTEKGDVADALQGSAYGALWAAINPEKASIVRMVVEPWALVVLRDKSLSGNGHTPPGPWLEQLFFHRRGATLFLVFLFVVCPIAGTMLIMSVVLRYLRKDADLLETQQDKSDGADAGLQSLLQPGRPRAASEAHGALRVHVEALTDELHPAPLHAICADGTWVASADVCNTLRTAHGPRASLAALAALRTDAGAAPDGSRILTMALAASGDRALLALGQASGRVSVVALPGLQLLMDATESESPLAPVQNVSFRNETLVTFHRDGRLLAWRGIPPIPDEDTSWTRPAAIASAYALAPPLPTSAWTYITVEAAADVCGVVSAKGQLVLFSVAPSKQATDTLAADPLRHVQAPALCRCALVLDAEEDGAAAAATPLTPPRHPQRRTKPWLIAGDQSGVLHLWEVAQTPTASLALAPGDGAVKRLQRVGGTFAHPVLLAATANRVWFVGAHTEGDTPSFVLLGSVENTRGAADLLTVPPRWVLGVRRAPAAPSTAPSDARATPRWEAWRMRVPRFNPVDFSPSQSLPHLERVPFPLEQLIGAGVRQRLADLDAPPPSRLPLLAARIEEMVRVPSEEGTQWYIPFGSCLVTLAAS</sequence>
<feature type="transmembrane region" description="Helical" evidence="8">
    <location>
        <begin position="439"/>
        <end position="466"/>
    </location>
</feature>
<keyword evidence="4" id="KW-0677">Repeat</keyword>
<dbReference type="InterPro" id="IPR030225">
    <property type="entry name" value="SCAP"/>
</dbReference>
<dbReference type="GO" id="GO:0000139">
    <property type="term" value="C:Golgi membrane"/>
    <property type="evidence" value="ECO:0007669"/>
    <property type="project" value="UniProtKB-SubCell"/>
</dbReference>
<dbReference type="Proteomes" id="UP001217754">
    <property type="component" value="Chromosome 1"/>
</dbReference>